<dbReference type="InterPro" id="IPR012951">
    <property type="entry name" value="BBE"/>
</dbReference>
<keyword evidence="1" id="KW-0732">Signal</keyword>
<dbReference type="Proteomes" id="UP001054889">
    <property type="component" value="Unassembled WGS sequence"/>
</dbReference>
<sequence length="86" mass="9395">MMATPARARATLVLVLCLLCCYAPVPSSAAAADFLKCLLAYESGRVWGERYFGAANFKRLAVTKGKTDPGDFFRNEQSVPPLVPRK</sequence>
<evidence type="ECO:0000313" key="4">
    <source>
        <dbReference type="Proteomes" id="UP001054889"/>
    </source>
</evidence>
<gene>
    <name evidence="3" type="primary">ga15199</name>
    <name evidence="3" type="ORF">PR202_ga15199</name>
</gene>
<feature type="signal peptide" evidence="1">
    <location>
        <begin position="1"/>
        <end position="29"/>
    </location>
</feature>
<evidence type="ECO:0000259" key="2">
    <source>
        <dbReference type="Pfam" id="PF08031"/>
    </source>
</evidence>
<keyword evidence="4" id="KW-1185">Reference proteome</keyword>
<protein>
    <recommendedName>
        <fullName evidence="2">Berberine/berberine-like domain-containing protein</fullName>
    </recommendedName>
</protein>
<dbReference type="InterPro" id="IPR016169">
    <property type="entry name" value="FAD-bd_PCMH_sub2"/>
</dbReference>
<name>A0AAV5CJS2_ELECO</name>
<dbReference type="EMBL" id="BQKI01000007">
    <property type="protein sequence ID" value="GJM98211.1"/>
    <property type="molecule type" value="Genomic_DNA"/>
</dbReference>
<reference evidence="3" key="2">
    <citation type="submission" date="2021-12" db="EMBL/GenBank/DDBJ databases">
        <title>Resequencing data analysis of finger millet.</title>
        <authorList>
            <person name="Hatakeyama M."/>
            <person name="Aluri S."/>
            <person name="Balachadran M.T."/>
            <person name="Sivarajan S.R."/>
            <person name="Poveda L."/>
            <person name="Shimizu-Inatsugi R."/>
            <person name="Schlapbach R."/>
            <person name="Sreeman S.M."/>
            <person name="Shimizu K.K."/>
        </authorList>
    </citation>
    <scope>NUCLEOTIDE SEQUENCE</scope>
</reference>
<dbReference type="Gene3D" id="3.30.465.10">
    <property type="match status" value="1"/>
</dbReference>
<feature type="chain" id="PRO_5043786431" description="Berberine/berberine-like domain-containing protein" evidence="1">
    <location>
        <begin position="30"/>
        <end position="86"/>
    </location>
</feature>
<comment type="caution">
    <text evidence="3">The sequence shown here is derived from an EMBL/GenBank/DDBJ whole genome shotgun (WGS) entry which is preliminary data.</text>
</comment>
<accession>A0AAV5CJS2</accession>
<dbReference type="GO" id="GO:0050660">
    <property type="term" value="F:flavin adenine dinucleotide binding"/>
    <property type="evidence" value="ECO:0007669"/>
    <property type="project" value="InterPro"/>
</dbReference>
<evidence type="ECO:0000313" key="3">
    <source>
        <dbReference type="EMBL" id="GJM98211.1"/>
    </source>
</evidence>
<evidence type="ECO:0000256" key="1">
    <source>
        <dbReference type="SAM" id="SignalP"/>
    </source>
</evidence>
<dbReference type="AlphaFoldDB" id="A0AAV5CJS2"/>
<proteinExistence type="predicted"/>
<dbReference type="Pfam" id="PF08031">
    <property type="entry name" value="BBE"/>
    <property type="match status" value="1"/>
</dbReference>
<dbReference type="GO" id="GO:0016491">
    <property type="term" value="F:oxidoreductase activity"/>
    <property type="evidence" value="ECO:0007669"/>
    <property type="project" value="InterPro"/>
</dbReference>
<organism evidence="3 4">
    <name type="scientific">Eleusine coracana subsp. coracana</name>
    <dbReference type="NCBI Taxonomy" id="191504"/>
    <lineage>
        <taxon>Eukaryota</taxon>
        <taxon>Viridiplantae</taxon>
        <taxon>Streptophyta</taxon>
        <taxon>Embryophyta</taxon>
        <taxon>Tracheophyta</taxon>
        <taxon>Spermatophyta</taxon>
        <taxon>Magnoliopsida</taxon>
        <taxon>Liliopsida</taxon>
        <taxon>Poales</taxon>
        <taxon>Poaceae</taxon>
        <taxon>PACMAD clade</taxon>
        <taxon>Chloridoideae</taxon>
        <taxon>Cynodonteae</taxon>
        <taxon>Eleusininae</taxon>
        <taxon>Eleusine</taxon>
    </lineage>
</organism>
<feature type="domain" description="Berberine/berberine-like" evidence="2">
    <location>
        <begin position="46"/>
        <end position="80"/>
    </location>
</feature>
<reference evidence="3" key="1">
    <citation type="journal article" date="2018" name="DNA Res.">
        <title>Multiple hybrid de novo genome assembly of finger millet, an orphan allotetraploid crop.</title>
        <authorList>
            <person name="Hatakeyama M."/>
            <person name="Aluri S."/>
            <person name="Balachadran M.T."/>
            <person name="Sivarajan S.R."/>
            <person name="Patrignani A."/>
            <person name="Gruter S."/>
            <person name="Poveda L."/>
            <person name="Shimizu-Inatsugi R."/>
            <person name="Baeten J."/>
            <person name="Francoijs K.J."/>
            <person name="Nataraja K.N."/>
            <person name="Reddy Y.A.N."/>
            <person name="Phadnis S."/>
            <person name="Ravikumar R.L."/>
            <person name="Schlapbach R."/>
            <person name="Sreeman S.M."/>
            <person name="Shimizu K.K."/>
        </authorList>
    </citation>
    <scope>NUCLEOTIDE SEQUENCE</scope>
</reference>